<dbReference type="InterPro" id="IPR008878">
    <property type="entry name" value="Transposase_IS66_Orf2"/>
</dbReference>
<evidence type="ECO:0000313" key="1">
    <source>
        <dbReference type="EMBL" id="HIV23474.1"/>
    </source>
</evidence>
<comment type="caution">
    <text evidence="1">The sequence shown here is derived from an EMBL/GenBank/DDBJ whole genome shotgun (WGS) entry which is preliminary data.</text>
</comment>
<proteinExistence type="predicted"/>
<dbReference type="EMBL" id="DVOS01000053">
    <property type="protein sequence ID" value="HIV23474.1"/>
    <property type="molecule type" value="Genomic_DNA"/>
</dbReference>
<sequence>MLEDAGGIRRVVLACGFVDLRKGIDGLATIIGDRYGQNPFEKGTLFLFCGKRLDRCKGLLWMGTGFVLLYKRFENGRLSWPRNSQEAAELTEEQYHYLMMGLNPLDPKIKEVNPWKTG</sequence>
<dbReference type="PANTHER" id="PTHR36455">
    <property type="match status" value="1"/>
</dbReference>
<organism evidence="1 2">
    <name type="scientific">Candidatus Merdiplasma excrementigallinarum</name>
    <dbReference type="NCBI Taxonomy" id="2840864"/>
    <lineage>
        <taxon>Bacteria</taxon>
        <taxon>Bacillati</taxon>
        <taxon>Bacillota</taxon>
        <taxon>Clostridia</taxon>
        <taxon>Lachnospirales</taxon>
        <taxon>Lachnospiraceae</taxon>
        <taxon>Lachnospiraceae incertae sedis</taxon>
        <taxon>Candidatus Merdiplasma</taxon>
    </lineage>
</organism>
<gene>
    <name evidence="1" type="primary">tnpB</name>
    <name evidence="1" type="ORF">IAC80_05995</name>
</gene>
<dbReference type="Proteomes" id="UP000886889">
    <property type="component" value="Unassembled WGS sequence"/>
</dbReference>
<dbReference type="NCBIfam" id="NF033819">
    <property type="entry name" value="IS66_TnpB"/>
    <property type="match status" value="1"/>
</dbReference>
<evidence type="ECO:0000313" key="2">
    <source>
        <dbReference type="Proteomes" id="UP000886889"/>
    </source>
</evidence>
<reference evidence="1" key="2">
    <citation type="journal article" date="2021" name="PeerJ">
        <title>Extensive microbial diversity within the chicken gut microbiome revealed by metagenomics and culture.</title>
        <authorList>
            <person name="Gilroy R."/>
            <person name="Ravi A."/>
            <person name="Getino M."/>
            <person name="Pursley I."/>
            <person name="Horton D.L."/>
            <person name="Alikhan N.F."/>
            <person name="Baker D."/>
            <person name="Gharbi K."/>
            <person name="Hall N."/>
            <person name="Watson M."/>
            <person name="Adriaenssens E.M."/>
            <person name="Foster-Nyarko E."/>
            <person name="Jarju S."/>
            <person name="Secka A."/>
            <person name="Antonio M."/>
            <person name="Oren A."/>
            <person name="Chaudhuri R.R."/>
            <person name="La Ragione R."/>
            <person name="Hildebrand F."/>
            <person name="Pallen M.J."/>
        </authorList>
    </citation>
    <scope>NUCLEOTIDE SEQUENCE</scope>
    <source>
        <strain evidence="1">ChiBcec6-7307</strain>
    </source>
</reference>
<name>A0A9D1NZ35_9FIRM</name>
<accession>A0A9D1NZ35</accession>
<reference evidence="1" key="1">
    <citation type="submission" date="2020-10" db="EMBL/GenBank/DDBJ databases">
        <authorList>
            <person name="Gilroy R."/>
        </authorList>
    </citation>
    <scope>NUCLEOTIDE SEQUENCE</scope>
    <source>
        <strain evidence="1">ChiBcec6-7307</strain>
    </source>
</reference>
<dbReference type="Pfam" id="PF05717">
    <property type="entry name" value="TnpB_IS66"/>
    <property type="match status" value="1"/>
</dbReference>
<protein>
    <submittedName>
        <fullName evidence="1">IS66 family insertion sequence element accessory protein TnpB</fullName>
    </submittedName>
</protein>
<dbReference type="AlphaFoldDB" id="A0A9D1NZ35"/>
<dbReference type="PANTHER" id="PTHR36455:SF1">
    <property type="entry name" value="BLR8292 PROTEIN"/>
    <property type="match status" value="1"/>
</dbReference>